<evidence type="ECO:0000313" key="4">
    <source>
        <dbReference type="Proteomes" id="UP001470230"/>
    </source>
</evidence>
<evidence type="ECO:0000259" key="2">
    <source>
        <dbReference type="SMART" id="SM01140"/>
    </source>
</evidence>
<dbReference type="InterPro" id="IPR011989">
    <property type="entry name" value="ARM-like"/>
</dbReference>
<proteinExistence type="predicted"/>
<feature type="coiled-coil region" evidence="1">
    <location>
        <begin position="437"/>
        <end position="537"/>
    </location>
</feature>
<dbReference type="Gene3D" id="1.25.10.10">
    <property type="entry name" value="Leucine-rich Repeat Variant"/>
    <property type="match status" value="1"/>
</dbReference>
<reference evidence="3 4" key="1">
    <citation type="submission" date="2024-04" db="EMBL/GenBank/DDBJ databases">
        <title>Tritrichomonas musculus Genome.</title>
        <authorList>
            <person name="Alves-Ferreira E."/>
            <person name="Grigg M."/>
            <person name="Lorenzi H."/>
            <person name="Galac M."/>
        </authorList>
    </citation>
    <scope>NUCLEOTIDE SEQUENCE [LARGE SCALE GENOMIC DNA]</scope>
    <source>
        <strain evidence="3 4">EAF2021</strain>
    </source>
</reference>
<accession>A0ABR2GS13</accession>
<organism evidence="3 4">
    <name type="scientific">Tritrichomonas musculus</name>
    <dbReference type="NCBI Taxonomy" id="1915356"/>
    <lineage>
        <taxon>Eukaryota</taxon>
        <taxon>Metamonada</taxon>
        <taxon>Parabasalia</taxon>
        <taxon>Tritrichomonadida</taxon>
        <taxon>Tritrichomonadidae</taxon>
        <taxon>Tritrichomonas</taxon>
    </lineage>
</organism>
<sequence length="545" mass="63855">MKRVVPPNMFKPFRCVNFSAKNPSEEAINIAFNIILEDMATSDKMLEEMMNLDTKGKLEFVRKQQEKYNQQPSPDCFYKYITMDNYRFLSIDSLELLHYMLEQGSISWAVEFVHKYKGHMILINKLLSYRLENKFSILHQKEFELKFIGLIFQCIRDFENINKCLEEFLKEQKLLPTFFEALSIQNGEILKFVLEDLIPFILYTGSEDIIYDYIEKNNLYSIISGILKNQSNLPVVKSIINFLNALYIRFDQIIHKVNFVLKLQNYSIITELNSIKIPETERIYKTRQIFIEKIDNILDPLNQIFPKLKNLNPFNGNDVNSCVAELIGSKNVLNMNLSLLDIESMGKQEFDKINVFLHNFLTLYRQYKSHNINISIKEIANNAFQMKGFYNPVMNDTFTEDFYELLYKNTSFIPSDVLKNIDVPNNLSSISTENEETEENNTEIIDLKQKNEKLTQECKQKDITINALNEVVRSFQNSLSPEHTTENENITIDQLTSNNDQKENSLKQVLKSLQDQILTLQSQMAKVIQERDELQKIIDKDKNPI</sequence>
<evidence type="ECO:0000313" key="3">
    <source>
        <dbReference type="EMBL" id="KAK8836729.1"/>
    </source>
</evidence>
<keyword evidence="4" id="KW-1185">Reference proteome</keyword>
<keyword evidence="1" id="KW-0175">Coiled coil</keyword>
<gene>
    <name evidence="3" type="ORF">M9Y10_037246</name>
</gene>
<dbReference type="SUPFAM" id="SSF48371">
    <property type="entry name" value="ARM repeat"/>
    <property type="match status" value="1"/>
</dbReference>
<protein>
    <recommendedName>
        <fullName evidence="2">Formin GTPase-binding domain-containing protein</fullName>
    </recommendedName>
</protein>
<dbReference type="SMART" id="SM01140">
    <property type="entry name" value="Drf_GBD"/>
    <property type="match status" value="1"/>
</dbReference>
<dbReference type="InterPro" id="IPR016024">
    <property type="entry name" value="ARM-type_fold"/>
</dbReference>
<evidence type="ECO:0000256" key="1">
    <source>
        <dbReference type="SAM" id="Coils"/>
    </source>
</evidence>
<feature type="domain" description="Formin GTPase-binding" evidence="2">
    <location>
        <begin position="20"/>
        <end position="202"/>
    </location>
</feature>
<name>A0ABR2GS13_9EUKA</name>
<dbReference type="EMBL" id="JAPFFF010000063">
    <property type="protein sequence ID" value="KAK8836729.1"/>
    <property type="molecule type" value="Genomic_DNA"/>
</dbReference>
<dbReference type="InterPro" id="IPR010473">
    <property type="entry name" value="GTPase-bd"/>
</dbReference>
<dbReference type="Pfam" id="PF06371">
    <property type="entry name" value="Drf_GBD"/>
    <property type="match status" value="1"/>
</dbReference>
<comment type="caution">
    <text evidence="3">The sequence shown here is derived from an EMBL/GenBank/DDBJ whole genome shotgun (WGS) entry which is preliminary data.</text>
</comment>
<dbReference type="Proteomes" id="UP001470230">
    <property type="component" value="Unassembled WGS sequence"/>
</dbReference>